<name>A0ABM5SYX8_9BURK</name>
<evidence type="ECO:0008006" key="3">
    <source>
        <dbReference type="Google" id="ProtNLM"/>
    </source>
</evidence>
<evidence type="ECO:0000313" key="1">
    <source>
        <dbReference type="EMBL" id="AJP57740.1"/>
    </source>
</evidence>
<dbReference type="RefSeq" id="WP_044455967.1">
    <property type="nucleotide sequence ID" value="NZ_CP010897.2"/>
</dbReference>
<gene>
    <name evidence="1" type="ORF">UC34_13630</name>
</gene>
<evidence type="ECO:0000313" key="2">
    <source>
        <dbReference type="Proteomes" id="UP000035085"/>
    </source>
</evidence>
<accession>A0ABM5SYX8</accession>
<dbReference type="Pfam" id="PF16290">
    <property type="entry name" value="DUF4936"/>
    <property type="match status" value="1"/>
</dbReference>
<keyword evidence="2" id="KW-1185">Reference proteome</keyword>
<proteinExistence type="predicted"/>
<protein>
    <recommendedName>
        <fullName evidence="3">DUF4936 domain-containing protein</fullName>
    </recommendedName>
</protein>
<dbReference type="EMBL" id="CP010897">
    <property type="protein sequence ID" value="AJP57740.1"/>
    <property type="molecule type" value="Genomic_DNA"/>
</dbReference>
<dbReference type="Proteomes" id="UP000035085">
    <property type="component" value="Chromosome"/>
</dbReference>
<dbReference type="InterPro" id="IPR032556">
    <property type="entry name" value="DUF4936"/>
</dbReference>
<organism evidence="1 2">
    <name type="scientific">Pandoraea vervacti</name>
    <dbReference type="NCBI Taxonomy" id="656178"/>
    <lineage>
        <taxon>Bacteria</taxon>
        <taxon>Pseudomonadati</taxon>
        <taxon>Pseudomonadota</taxon>
        <taxon>Betaproteobacteria</taxon>
        <taxon>Burkholderiales</taxon>
        <taxon>Burkholderiaceae</taxon>
        <taxon>Pandoraea</taxon>
    </lineage>
</organism>
<sequence>MDCYVYYRVSPQHAKAAHQAVMQLFALAAARFGVVGRIQSRADASANEVASAAADPGANDAPGMQTWMERYDDVGPAFVTALPELVAEAGLASLVDGERHVECFVDLPPPLPPCA</sequence>
<reference evidence="2" key="1">
    <citation type="submission" date="2015-02" db="EMBL/GenBank/DDBJ databases">
        <title>Complete Genome Sequencing of Pandoraea vervacti NS15 sp. nov.</title>
        <authorList>
            <person name="Chan K.-G."/>
        </authorList>
    </citation>
    <scope>NUCLEOTIDE SEQUENCE [LARGE SCALE GENOMIC DNA]</scope>
    <source>
        <strain evidence="2">NS15</strain>
    </source>
</reference>